<evidence type="ECO:0000256" key="2">
    <source>
        <dbReference type="ARBA" id="ARBA00022801"/>
    </source>
</evidence>
<protein>
    <recommendedName>
        <fullName evidence="3">Probable chemoreceptor glutamine deamidase CheD</fullName>
        <ecNumber evidence="3">3.5.1.44</ecNumber>
    </recommendedName>
</protein>
<sequence length="185" mass="20082">MSGSSAAAAADREETHYRKVHIVQGEYFVSDDPDVVLLTLLGSCVAACIRDPIARVGGMNHFLLPGDDKAARNGEAERYGVHLMELLVNGLLRRGARKERLEAKLFGGARTIENFSDIGRKNVIFAEQFLKTENIAYLGGSCGGESGRRLQFWPVCGRARQAFIAGAEVPVAVAPPTQTADVEFF</sequence>
<dbReference type="InterPro" id="IPR005659">
    <property type="entry name" value="Chemorcpt_Glu_NH3ase_CheD"/>
</dbReference>
<comment type="caution">
    <text evidence="4">The sequence shown here is derived from an EMBL/GenBank/DDBJ whole genome shotgun (WGS) entry which is preliminary data.</text>
</comment>
<dbReference type="Proteomes" id="UP000256900">
    <property type="component" value="Unassembled WGS sequence"/>
</dbReference>
<dbReference type="GO" id="GO:0006935">
    <property type="term" value="P:chemotaxis"/>
    <property type="evidence" value="ECO:0007669"/>
    <property type="project" value="UniProtKB-UniRule"/>
</dbReference>
<evidence type="ECO:0000313" key="4">
    <source>
        <dbReference type="EMBL" id="REF89323.1"/>
    </source>
</evidence>
<dbReference type="GO" id="GO:0050568">
    <property type="term" value="F:protein-glutamine glutaminase activity"/>
    <property type="evidence" value="ECO:0007669"/>
    <property type="project" value="UniProtKB-UniRule"/>
</dbReference>
<dbReference type="HAMAP" id="MF_01440">
    <property type="entry name" value="CheD"/>
    <property type="match status" value="1"/>
</dbReference>
<evidence type="ECO:0000256" key="1">
    <source>
        <dbReference type="ARBA" id="ARBA00022500"/>
    </source>
</evidence>
<proteinExistence type="inferred from homology"/>
<dbReference type="PANTHER" id="PTHR35147:SF2">
    <property type="entry name" value="CHEMORECEPTOR GLUTAMINE DEAMIDASE CHED-RELATED"/>
    <property type="match status" value="1"/>
</dbReference>
<dbReference type="AlphaFoldDB" id="A0A3D9Z2E3"/>
<dbReference type="CDD" id="cd16352">
    <property type="entry name" value="CheD"/>
    <property type="match status" value="1"/>
</dbReference>
<evidence type="ECO:0000313" key="5">
    <source>
        <dbReference type="Proteomes" id="UP000256900"/>
    </source>
</evidence>
<comment type="similarity">
    <text evidence="3">Belongs to the CheD family.</text>
</comment>
<dbReference type="PANTHER" id="PTHR35147">
    <property type="entry name" value="CHEMORECEPTOR GLUTAMINE DEAMIDASE CHED-RELATED"/>
    <property type="match status" value="1"/>
</dbReference>
<accession>A0A3D9Z2E3</accession>
<dbReference type="Pfam" id="PF03975">
    <property type="entry name" value="CheD"/>
    <property type="match status" value="1"/>
</dbReference>
<keyword evidence="2 3" id="KW-0378">Hydrolase</keyword>
<keyword evidence="1 3" id="KW-0145">Chemotaxis</keyword>
<comment type="function">
    <text evidence="3">Probably deamidates glutamine residues to glutamate on methyl-accepting chemotaxis receptors (MCPs), playing an important role in chemotaxis.</text>
</comment>
<reference evidence="4 5" key="1">
    <citation type="submission" date="2018-08" db="EMBL/GenBank/DDBJ databases">
        <title>Genomic Encyclopedia of Type Strains, Phase IV (KMG-IV): sequencing the most valuable type-strain genomes for metagenomic binning, comparative biology and taxonomic classification.</title>
        <authorList>
            <person name="Goeker M."/>
        </authorList>
    </citation>
    <scope>NUCLEOTIDE SEQUENCE [LARGE SCALE GENOMIC DNA]</scope>
    <source>
        <strain evidence="4 5">BW863</strain>
    </source>
</reference>
<name>A0A3D9Z2E3_9HYPH</name>
<comment type="catalytic activity">
    <reaction evidence="3">
        <text>L-glutaminyl-[protein] + H2O = L-glutamyl-[protein] + NH4(+)</text>
        <dbReference type="Rhea" id="RHEA:16441"/>
        <dbReference type="Rhea" id="RHEA-COMP:10207"/>
        <dbReference type="Rhea" id="RHEA-COMP:10208"/>
        <dbReference type="ChEBI" id="CHEBI:15377"/>
        <dbReference type="ChEBI" id="CHEBI:28938"/>
        <dbReference type="ChEBI" id="CHEBI:29973"/>
        <dbReference type="ChEBI" id="CHEBI:30011"/>
        <dbReference type="EC" id="3.5.1.44"/>
    </reaction>
</comment>
<dbReference type="OrthoDB" id="9807202at2"/>
<evidence type="ECO:0000256" key="3">
    <source>
        <dbReference type="HAMAP-Rule" id="MF_01440"/>
    </source>
</evidence>
<organism evidence="4 5">
    <name type="scientific">Methylovirgula ligni</name>
    <dbReference type="NCBI Taxonomy" id="569860"/>
    <lineage>
        <taxon>Bacteria</taxon>
        <taxon>Pseudomonadati</taxon>
        <taxon>Pseudomonadota</taxon>
        <taxon>Alphaproteobacteria</taxon>
        <taxon>Hyphomicrobiales</taxon>
        <taxon>Beijerinckiaceae</taxon>
        <taxon>Methylovirgula</taxon>
    </lineage>
</organism>
<dbReference type="InterPro" id="IPR038592">
    <property type="entry name" value="CheD-like_sf"/>
</dbReference>
<dbReference type="EC" id="3.5.1.44" evidence="3"/>
<dbReference type="RefSeq" id="WP_115835106.1">
    <property type="nucleotide sequence ID" value="NZ_CP025086.1"/>
</dbReference>
<dbReference type="SUPFAM" id="SSF64438">
    <property type="entry name" value="CNF1/YfiH-like putative cysteine hydrolases"/>
    <property type="match status" value="1"/>
</dbReference>
<dbReference type="Gene3D" id="3.30.1330.200">
    <property type="match status" value="1"/>
</dbReference>
<gene>
    <name evidence="3" type="primary">cheD</name>
    <name evidence="4" type="ORF">DES32_0543</name>
</gene>
<dbReference type="InterPro" id="IPR011324">
    <property type="entry name" value="Cytotoxic_necrot_fac-like_cat"/>
</dbReference>
<dbReference type="EMBL" id="QUMO01000001">
    <property type="protein sequence ID" value="REF89323.1"/>
    <property type="molecule type" value="Genomic_DNA"/>
</dbReference>
<keyword evidence="5" id="KW-1185">Reference proteome</keyword>